<dbReference type="OrthoDB" id="10005335at2759"/>
<accession>A0A6G1J9B1</accession>
<organism evidence="1 2">
    <name type="scientific">Lentithecium fluviatile CBS 122367</name>
    <dbReference type="NCBI Taxonomy" id="1168545"/>
    <lineage>
        <taxon>Eukaryota</taxon>
        <taxon>Fungi</taxon>
        <taxon>Dikarya</taxon>
        <taxon>Ascomycota</taxon>
        <taxon>Pezizomycotina</taxon>
        <taxon>Dothideomycetes</taxon>
        <taxon>Pleosporomycetidae</taxon>
        <taxon>Pleosporales</taxon>
        <taxon>Massarineae</taxon>
        <taxon>Lentitheciaceae</taxon>
        <taxon>Lentithecium</taxon>
    </lineage>
</organism>
<name>A0A6G1J9B1_9PLEO</name>
<evidence type="ECO:0000313" key="1">
    <source>
        <dbReference type="EMBL" id="KAF2686810.1"/>
    </source>
</evidence>
<evidence type="ECO:0000313" key="2">
    <source>
        <dbReference type="Proteomes" id="UP000799291"/>
    </source>
</evidence>
<gene>
    <name evidence="1" type="ORF">K458DRAFT_416147</name>
</gene>
<dbReference type="Proteomes" id="UP000799291">
    <property type="component" value="Unassembled WGS sequence"/>
</dbReference>
<protein>
    <submittedName>
        <fullName evidence="1">Uncharacterized protein</fullName>
    </submittedName>
</protein>
<keyword evidence="2" id="KW-1185">Reference proteome</keyword>
<dbReference type="EMBL" id="MU005576">
    <property type="protein sequence ID" value="KAF2686810.1"/>
    <property type="molecule type" value="Genomic_DNA"/>
</dbReference>
<proteinExistence type="predicted"/>
<dbReference type="AlphaFoldDB" id="A0A6G1J9B1"/>
<sequence length="360" mass="40033">MQSTTTGSSSTSTSTLYPKITTHISEVLKTLRHQNRIPERSQSGGPQDEIPLSPIPIIGTIKLHGTHADILITPSNTITLQSRNNSNLLPTADNHEFAATMMSKQDTMLRLRDMFVTRWKELNPGAQLDEALPVTIAGEWIGTKIQKHVAISRLSKRLVIISTKINGQWVPDSDYAAIEAAADDIYNISRGGIYHSILDPSNPQTTITELKKLAEKVAARCPFAATFGVEGEGEGLVWKLVPYMSDSSLWFKTKGGRFKPTYTPAPKKLSANSEEKREAALGLAKAWVSEQRLEQGWDYLREKGIPRDMKGIGEFLKWVQLDVLAEEKGYIGEHRIDEGILRQAMIGIAKPWYLRKVAEG</sequence>
<reference evidence="1" key="1">
    <citation type="journal article" date="2020" name="Stud. Mycol.">
        <title>101 Dothideomycetes genomes: a test case for predicting lifestyles and emergence of pathogens.</title>
        <authorList>
            <person name="Haridas S."/>
            <person name="Albert R."/>
            <person name="Binder M."/>
            <person name="Bloem J."/>
            <person name="Labutti K."/>
            <person name="Salamov A."/>
            <person name="Andreopoulos B."/>
            <person name="Baker S."/>
            <person name="Barry K."/>
            <person name="Bills G."/>
            <person name="Bluhm B."/>
            <person name="Cannon C."/>
            <person name="Castanera R."/>
            <person name="Culley D."/>
            <person name="Daum C."/>
            <person name="Ezra D."/>
            <person name="Gonzalez J."/>
            <person name="Henrissat B."/>
            <person name="Kuo A."/>
            <person name="Liang C."/>
            <person name="Lipzen A."/>
            <person name="Lutzoni F."/>
            <person name="Magnuson J."/>
            <person name="Mondo S."/>
            <person name="Nolan M."/>
            <person name="Ohm R."/>
            <person name="Pangilinan J."/>
            <person name="Park H.-J."/>
            <person name="Ramirez L."/>
            <person name="Alfaro M."/>
            <person name="Sun H."/>
            <person name="Tritt A."/>
            <person name="Yoshinaga Y."/>
            <person name="Zwiers L.-H."/>
            <person name="Turgeon B."/>
            <person name="Goodwin S."/>
            <person name="Spatafora J."/>
            <person name="Crous P."/>
            <person name="Grigoriev I."/>
        </authorList>
    </citation>
    <scope>NUCLEOTIDE SEQUENCE</scope>
    <source>
        <strain evidence="1">CBS 122367</strain>
    </source>
</reference>